<evidence type="ECO:0000313" key="2">
    <source>
        <dbReference type="Proteomes" id="UP000827549"/>
    </source>
</evidence>
<protein>
    <submittedName>
        <fullName evidence="1">Uncharacterized protein</fullName>
    </submittedName>
</protein>
<organism evidence="1 2">
    <name type="scientific">Vanrija pseudolonga</name>
    <dbReference type="NCBI Taxonomy" id="143232"/>
    <lineage>
        <taxon>Eukaryota</taxon>
        <taxon>Fungi</taxon>
        <taxon>Dikarya</taxon>
        <taxon>Basidiomycota</taxon>
        <taxon>Agaricomycotina</taxon>
        <taxon>Tremellomycetes</taxon>
        <taxon>Trichosporonales</taxon>
        <taxon>Trichosporonaceae</taxon>
        <taxon>Vanrija</taxon>
    </lineage>
</organism>
<reference evidence="1" key="1">
    <citation type="submission" date="2023-10" db="EMBL/GenBank/DDBJ databases">
        <authorList>
            <person name="Noh H."/>
        </authorList>
    </citation>
    <scope>NUCLEOTIDE SEQUENCE</scope>
    <source>
        <strain evidence="1">DUCC4014</strain>
    </source>
</reference>
<proteinExistence type="predicted"/>
<name>A0AAF1BGY7_9TREE</name>
<evidence type="ECO:0000313" key="1">
    <source>
        <dbReference type="EMBL" id="WOO80411.1"/>
    </source>
</evidence>
<dbReference type="EMBL" id="CP086716">
    <property type="protein sequence ID" value="WOO80411.1"/>
    <property type="molecule type" value="Genomic_DNA"/>
</dbReference>
<dbReference type="RefSeq" id="XP_062626443.1">
    <property type="nucleotide sequence ID" value="XM_062770459.1"/>
</dbReference>
<sequence>MNPARTALAALAPTRAALPTTLLRTARAGTARVPHHLPRIIPARRPASHAAGVTAIPYASLVTRIVVEDAPKKYHRPESHAAKITMTPFMTRAAAPSPHGSYESPVAALRPTKMLAYTPVADHSARHTPMEYPLPEGVDKVVLNLRFDPARSWMAYLAYFRLPASVKELVLLLSVDGQLASHTRERAMAEWQWDLVRALTSGIFTHREVAYTLVDAQGVDESIKKEVWRWVRRAQGRELTPQCSEEYECQDLPSRAARLREGGEAAPDTPEEHTAHARAFAPWNNLAFLSSEEYCQRIGPEQFALEIQEN</sequence>
<gene>
    <name evidence="1" type="ORF">LOC62_03G003929</name>
</gene>
<accession>A0AAF1BGY7</accession>
<dbReference type="AlphaFoldDB" id="A0AAF1BGY7"/>
<dbReference type="Proteomes" id="UP000827549">
    <property type="component" value="Chromosome 3"/>
</dbReference>
<keyword evidence="2" id="KW-1185">Reference proteome</keyword>
<dbReference type="GeneID" id="87807170"/>